<protein>
    <submittedName>
        <fullName evidence="4">Fe-S cluster assembly protein SufB</fullName>
    </submittedName>
</protein>
<dbReference type="Proteomes" id="UP000238493">
    <property type="component" value="Unassembled WGS sequence"/>
</dbReference>
<dbReference type="PANTHER" id="PTHR30508">
    <property type="entry name" value="FES CLUSTER ASSEMBLY PROTEIN SUF"/>
    <property type="match status" value="1"/>
</dbReference>
<dbReference type="EMBL" id="PTRC01000040">
    <property type="protein sequence ID" value="PQA71923.1"/>
    <property type="molecule type" value="Genomic_DNA"/>
</dbReference>
<feature type="domain" description="SUF system FeS cluster assembly SufBD N-terminal" evidence="3">
    <location>
        <begin position="170"/>
        <end position="228"/>
    </location>
</feature>
<name>A0A2S7IV87_9HYPH</name>
<sequence>MPAVQETIDQVRGLDVDQYKYGFETTIEAEKAPKGLNEDIIRFISAKKNEPEWMLEWRLKAYERWLTMEEPTWARVDYPKIDFQDAYYYAAPKNQSGPKSLDEVDPELLRTYEKLGIPLREQEILAGVRKQGEPSEIDGNPSDNVYASGRVAVDAVFDSVSVVTTFKEELSKAGVIFCSISEAIREHPELVQKYLASVVPVSDNYYATLNSAVFTDGSFVYVPKGVRCPMELSTYFRINEKNTGQFERTLIIADEGAYVSYLEGCTAPQRDENQLHAAVVELIAMENAEIKYSTVQNWFPGDKDGKGGIYNFVTKRGDCRGDNSKISWTQVETGSAITWKYPSCILRGDNSRGEFYSIAVSNGHQQIDSGTKMLHLGKNTSSRIISKGISAGKSNNTYRGQVSAHRKAENARNFTQCDSLLIGNDCGAHTVPYIEAKNATAQFEHEATTSKISEDQLFYVMQRGIPEEEAIALIVNGFVKEVIQELPMEFAVEAQKLIGISLEGSVG</sequence>
<comment type="caution">
    <text evidence="4">The sequence shown here is derived from an EMBL/GenBank/DDBJ whole genome shotgun (WGS) entry which is preliminary data.</text>
</comment>
<organism evidence="4 5">
    <name type="scientific">Brucella oryzae</name>
    <dbReference type="NCBI Taxonomy" id="335286"/>
    <lineage>
        <taxon>Bacteria</taxon>
        <taxon>Pseudomonadati</taxon>
        <taxon>Pseudomonadota</taxon>
        <taxon>Alphaproteobacteria</taxon>
        <taxon>Hyphomicrobiales</taxon>
        <taxon>Brucellaceae</taxon>
        <taxon>Brucella/Ochrobactrum group</taxon>
        <taxon>Brucella</taxon>
    </lineage>
</organism>
<dbReference type="AlphaFoldDB" id="A0A2S7IV87"/>
<dbReference type="Pfam" id="PF19295">
    <property type="entry name" value="SufBD_N"/>
    <property type="match status" value="1"/>
</dbReference>
<gene>
    <name evidence="4" type="ORF">C3731_19285</name>
</gene>
<dbReference type="InterPro" id="IPR055346">
    <property type="entry name" value="Fe-S_cluster_assembly_SufBD"/>
</dbReference>
<dbReference type="Pfam" id="PF01458">
    <property type="entry name" value="SUFBD_core"/>
    <property type="match status" value="1"/>
</dbReference>
<dbReference type="RefSeq" id="WP_104757251.1">
    <property type="nucleotide sequence ID" value="NZ_JAGSIC010000026.1"/>
</dbReference>
<dbReference type="NCBIfam" id="TIGR01980">
    <property type="entry name" value="sufB"/>
    <property type="match status" value="1"/>
</dbReference>
<keyword evidence="5" id="KW-1185">Reference proteome</keyword>
<dbReference type="OrthoDB" id="9803529at2"/>
<accession>A0A2S7IV87</accession>
<evidence type="ECO:0000313" key="4">
    <source>
        <dbReference type="EMBL" id="PQA71923.1"/>
    </source>
</evidence>
<dbReference type="SUPFAM" id="SSF101960">
    <property type="entry name" value="Stabilizer of iron transporter SufD"/>
    <property type="match status" value="1"/>
</dbReference>
<dbReference type="GO" id="GO:0016226">
    <property type="term" value="P:iron-sulfur cluster assembly"/>
    <property type="evidence" value="ECO:0007669"/>
    <property type="project" value="InterPro"/>
</dbReference>
<dbReference type="InterPro" id="IPR037284">
    <property type="entry name" value="SUF_FeS_clus_asmbl_SufBD_sf"/>
</dbReference>
<comment type="similarity">
    <text evidence="1">Belongs to the iron-sulfur cluster assembly SufBD family.</text>
</comment>
<dbReference type="PANTHER" id="PTHR30508:SF1">
    <property type="entry name" value="UPF0051 PROTEIN ABCI8, CHLOROPLASTIC-RELATED"/>
    <property type="match status" value="1"/>
</dbReference>
<dbReference type="InterPro" id="IPR000825">
    <property type="entry name" value="SUF_FeS_clus_asmbl_SufBD_core"/>
</dbReference>
<dbReference type="NCBIfam" id="NF008773">
    <property type="entry name" value="PRK11814.1"/>
    <property type="match status" value="1"/>
</dbReference>
<evidence type="ECO:0000259" key="2">
    <source>
        <dbReference type="Pfam" id="PF01458"/>
    </source>
</evidence>
<evidence type="ECO:0000313" key="5">
    <source>
        <dbReference type="Proteomes" id="UP000238493"/>
    </source>
</evidence>
<dbReference type="InterPro" id="IPR010231">
    <property type="entry name" value="SUF_FeS_clus_asmbl_SufB"/>
</dbReference>
<evidence type="ECO:0000259" key="3">
    <source>
        <dbReference type="Pfam" id="PF19295"/>
    </source>
</evidence>
<proteinExistence type="inferred from homology"/>
<evidence type="ECO:0000256" key="1">
    <source>
        <dbReference type="ARBA" id="ARBA00043967"/>
    </source>
</evidence>
<feature type="domain" description="SUF system FeS cluster assembly SufBD core" evidence="2">
    <location>
        <begin position="236"/>
        <end position="478"/>
    </location>
</feature>
<reference evidence="4 5" key="1">
    <citation type="submission" date="2018-02" db="EMBL/GenBank/DDBJ databases">
        <title>Draft genome sequence of Ochrobactrum oryzae found in Brazil.</title>
        <authorList>
            <person name="Cerdeira L."/>
            <person name="Andrade F."/>
            <person name="Zacariotto T."/>
            <person name="Barbosa B."/>
            <person name="Santos S."/>
            <person name="Cassetari V."/>
            <person name="Lincopan N."/>
        </authorList>
    </citation>
    <scope>NUCLEOTIDE SEQUENCE [LARGE SCALE GENOMIC DNA]</scope>
    <source>
        <strain evidence="4 5">OA447</strain>
    </source>
</reference>
<dbReference type="InterPro" id="IPR045595">
    <property type="entry name" value="SufBD_N"/>
</dbReference>